<reference evidence="2" key="1">
    <citation type="submission" date="2015-11" db="EMBL/GenBank/DDBJ databases">
        <authorList>
            <person name="Kumar R."/>
            <person name="Singh D."/>
            <person name="Swarnkar M.K."/>
            <person name="Singh A.K."/>
            <person name="Kumar S."/>
        </authorList>
    </citation>
    <scope>NUCLEOTIDE SEQUENCE [LARGE SCALE GENOMIC DNA]</scope>
    <source>
        <strain evidence="2">ERGS4:06</strain>
    </source>
</reference>
<gene>
    <name evidence="1" type="ORF">AS189_16710</name>
</gene>
<accession>A0A0S2M297</accession>
<dbReference type="OrthoDB" id="3234479at2"/>
<sequence length="313" mass="35105">MNQTLVMVVRPPLPGTLARRSFTYKEGLDAGATLSRLTALDLTIPSREVRVPRGQPQSLLERVHPYTVLCRESCASHVTAAQLHGIPLPWFDHEIKTIHLTRPAGCAQPRRKNVIGHSNALASCESMLIEGIPVTTPERTFLDLSALLGLDDLVAVADFLICEHDRPFEPPKRPIISAEDLRAYVLNKHNIRGLGKAKAALELMRVGVDSPPETKLRLLLQRGGLPEFTTNYAIAGDPEVWPDLAWGEYKTSGQYEGEIHKTTQKQLYDRNRDERTAVRGWLQVKVYNADMRRGEAHVVEMFKQALRQQGWLG</sequence>
<evidence type="ECO:0000313" key="1">
    <source>
        <dbReference type="EMBL" id="ALO67823.1"/>
    </source>
</evidence>
<dbReference type="EMBL" id="CP013200">
    <property type="protein sequence ID" value="ALO67823.1"/>
    <property type="molecule type" value="Genomic_DNA"/>
</dbReference>
<protein>
    <recommendedName>
        <fullName evidence="3">Transcriptional regulator, AbiEi antitoxin, Type IV TA system</fullName>
    </recommendedName>
</protein>
<reference evidence="1 2" key="2">
    <citation type="journal article" date="2016" name="J. Biotechnol.">
        <title>Complete genome sequence of Arthrobacter alpinus ERGS4:06, a yellow pigmented bacterium tolerant to cold and radiations isolated from Sikkim Himalaya.</title>
        <authorList>
            <person name="Kumar R."/>
            <person name="Singh D."/>
            <person name="Swarnkar M.K."/>
            <person name="Singh A.K."/>
            <person name="Kumar S."/>
        </authorList>
    </citation>
    <scope>NUCLEOTIDE SEQUENCE [LARGE SCALE GENOMIC DNA]</scope>
    <source>
        <strain evidence="1 2">ERGS4:06</strain>
    </source>
</reference>
<evidence type="ECO:0008006" key="3">
    <source>
        <dbReference type="Google" id="ProtNLM"/>
    </source>
</evidence>
<name>A0A0S2M297_9MICC</name>
<organism evidence="1 2">
    <name type="scientific">Arthrobacter alpinus</name>
    <dbReference type="NCBI Taxonomy" id="656366"/>
    <lineage>
        <taxon>Bacteria</taxon>
        <taxon>Bacillati</taxon>
        <taxon>Actinomycetota</taxon>
        <taxon>Actinomycetes</taxon>
        <taxon>Micrococcales</taxon>
        <taxon>Micrococcaceae</taxon>
        <taxon>Arthrobacter</taxon>
    </lineage>
</organism>
<dbReference type="RefSeq" id="WP_062291429.1">
    <property type="nucleotide sequence ID" value="NZ_CP013200.1"/>
</dbReference>
<dbReference type="AlphaFoldDB" id="A0A0S2M297"/>
<dbReference type="Proteomes" id="UP000059574">
    <property type="component" value="Chromosome"/>
</dbReference>
<proteinExistence type="predicted"/>
<evidence type="ECO:0000313" key="2">
    <source>
        <dbReference type="Proteomes" id="UP000059574"/>
    </source>
</evidence>